<dbReference type="Proteomes" id="UP001299546">
    <property type="component" value="Unassembled WGS sequence"/>
</dbReference>
<evidence type="ECO:0000313" key="4">
    <source>
        <dbReference type="EMBL" id="MCB7387046.1"/>
    </source>
</evidence>
<name>A0ABS8DF50_9FIRM</name>
<keyword evidence="2" id="KW-0472">Membrane</keyword>
<feature type="domain" description="Zinc-ribbon" evidence="3">
    <location>
        <begin position="2"/>
        <end position="24"/>
    </location>
</feature>
<comment type="caution">
    <text evidence="4">The sequence shown here is derived from an EMBL/GenBank/DDBJ whole genome shotgun (WGS) entry which is preliminary data.</text>
</comment>
<feature type="transmembrane region" description="Helical" evidence="2">
    <location>
        <begin position="62"/>
        <end position="82"/>
    </location>
</feature>
<evidence type="ECO:0000256" key="1">
    <source>
        <dbReference type="SAM" id="MobiDB-lite"/>
    </source>
</evidence>
<protein>
    <submittedName>
        <fullName evidence="4">Zinc-ribbon domain-containing protein</fullName>
    </submittedName>
</protein>
<dbReference type="RefSeq" id="WP_066733600.1">
    <property type="nucleotide sequence ID" value="NZ_JAJCIQ010000003.1"/>
</dbReference>
<evidence type="ECO:0000313" key="5">
    <source>
        <dbReference type="Proteomes" id="UP001299546"/>
    </source>
</evidence>
<dbReference type="InterPro" id="IPR026870">
    <property type="entry name" value="Zinc_ribbon_dom"/>
</dbReference>
<keyword evidence="2" id="KW-0812">Transmembrane</keyword>
<dbReference type="Pfam" id="PF13240">
    <property type="entry name" value="Zn_Ribbon_1"/>
    <property type="match status" value="1"/>
</dbReference>
<organism evidence="4 5">
    <name type="scientific">Bariatricus massiliensis</name>
    <dbReference type="NCBI Taxonomy" id="1745713"/>
    <lineage>
        <taxon>Bacteria</taxon>
        <taxon>Bacillati</taxon>
        <taxon>Bacillota</taxon>
        <taxon>Clostridia</taxon>
        <taxon>Lachnospirales</taxon>
        <taxon>Lachnospiraceae</taxon>
        <taxon>Bariatricus</taxon>
    </lineage>
</organism>
<dbReference type="PANTHER" id="PTHR40038">
    <property type="entry name" value="MEMBRANE-ASSOCIATED PROTEIN TCAA"/>
    <property type="match status" value="1"/>
</dbReference>
<feature type="region of interest" description="Disordered" evidence="1">
    <location>
        <begin position="31"/>
        <end position="55"/>
    </location>
</feature>
<dbReference type="PANTHER" id="PTHR40038:SF1">
    <property type="entry name" value="MEMBRANE-ASSOCIATED PROTEIN TCAA"/>
    <property type="match status" value="1"/>
</dbReference>
<sequence length="221" mass="24728">MFCSKCGQEIKEGARFCPKCGNPINSGETYGKAGGTHQGYQGENRQNPGTEMTRNKKPPYRAIGVLLIAVIICVLFVKGIFFKNTYETPLKNMVKAIESQDIQGVLSILPPKLLEVAEEKSGMDIDELLDSVGSGVLDEFTDERGDVHINYKITDVTDMTDEEIQDIEQYFQGYLGDIKEGKKLNFSYQVKMDEHEEDEGEEGIEVIKIDGKWYINPGSVL</sequence>
<evidence type="ECO:0000256" key="2">
    <source>
        <dbReference type="SAM" id="Phobius"/>
    </source>
</evidence>
<accession>A0ABS8DF50</accession>
<gene>
    <name evidence="4" type="ORF">LIZ65_07065</name>
</gene>
<evidence type="ECO:0000259" key="3">
    <source>
        <dbReference type="Pfam" id="PF13240"/>
    </source>
</evidence>
<keyword evidence="5" id="KW-1185">Reference proteome</keyword>
<proteinExistence type="predicted"/>
<feature type="compositionally biased region" description="Polar residues" evidence="1">
    <location>
        <begin position="38"/>
        <end position="52"/>
    </location>
</feature>
<dbReference type="EMBL" id="JAJCIS010000003">
    <property type="protein sequence ID" value="MCB7387046.1"/>
    <property type="molecule type" value="Genomic_DNA"/>
</dbReference>
<keyword evidence="2" id="KW-1133">Transmembrane helix</keyword>
<reference evidence="4 5" key="1">
    <citation type="submission" date="2021-10" db="EMBL/GenBank/DDBJ databases">
        <title>Collection of gut derived symbiotic bacterial strains cultured from healthy donors.</title>
        <authorList>
            <person name="Lin H."/>
            <person name="Littmann E."/>
            <person name="Kohout C."/>
            <person name="Pamer E.G."/>
        </authorList>
    </citation>
    <scope>NUCLEOTIDE SEQUENCE [LARGE SCALE GENOMIC DNA]</scope>
    <source>
        <strain evidence="4 5">DFI.1.165</strain>
    </source>
</reference>